<accession>A0A7G9WF61</accession>
<protein>
    <submittedName>
        <fullName evidence="3">Uncharacterized protein</fullName>
    </submittedName>
</protein>
<evidence type="ECO:0000256" key="1">
    <source>
        <dbReference type="SAM" id="MobiDB-lite"/>
    </source>
</evidence>
<reference evidence="3 4" key="1">
    <citation type="submission" date="2020-08" db="EMBL/GenBank/DDBJ databases">
        <authorList>
            <person name="Ren C."/>
            <person name="Gu Y."/>
            <person name="Xu Y."/>
        </authorList>
    </citation>
    <scope>NUCLEOTIDE SEQUENCE [LARGE SCALE GENOMIC DNA]</scope>
    <source>
        <strain evidence="3 4">LBM18003</strain>
    </source>
</reference>
<dbReference type="Proteomes" id="UP000516046">
    <property type="component" value="Chromosome"/>
</dbReference>
<evidence type="ECO:0000313" key="4">
    <source>
        <dbReference type="Proteomes" id="UP000516046"/>
    </source>
</evidence>
<keyword evidence="2" id="KW-0732">Signal</keyword>
<keyword evidence="4" id="KW-1185">Reference proteome</keyword>
<feature type="chain" id="PRO_5038590145" evidence="2">
    <location>
        <begin position="27"/>
        <end position="362"/>
    </location>
</feature>
<organism evidence="3 4">
    <name type="scientific">Caproicibacterium amylolyticum</name>
    <dbReference type="NCBI Taxonomy" id="2766537"/>
    <lineage>
        <taxon>Bacteria</taxon>
        <taxon>Bacillati</taxon>
        <taxon>Bacillota</taxon>
        <taxon>Clostridia</taxon>
        <taxon>Eubacteriales</taxon>
        <taxon>Oscillospiraceae</taxon>
        <taxon>Caproicibacterium</taxon>
    </lineage>
</organism>
<dbReference type="EMBL" id="CP060696">
    <property type="protein sequence ID" value="QNO17323.1"/>
    <property type="molecule type" value="Genomic_DNA"/>
</dbReference>
<dbReference type="RefSeq" id="WP_212506391.1">
    <property type="nucleotide sequence ID" value="NZ_CP060696.1"/>
</dbReference>
<proteinExistence type="predicted"/>
<feature type="signal peptide" evidence="2">
    <location>
        <begin position="1"/>
        <end position="26"/>
    </location>
</feature>
<gene>
    <name evidence="3" type="ORF">H6X83_10260</name>
</gene>
<name>A0A7G9WF61_9FIRM</name>
<feature type="region of interest" description="Disordered" evidence="1">
    <location>
        <begin position="199"/>
        <end position="218"/>
    </location>
</feature>
<evidence type="ECO:0000256" key="2">
    <source>
        <dbReference type="SAM" id="SignalP"/>
    </source>
</evidence>
<dbReference type="KEGG" id="caml:H6X83_10260"/>
<sequence>MGKVNPKQVLLLGSLLVLIINLTACKPTDDDNSSAVIGSAPTQSFTVKEKFSNGLSVSTQYTPLKNMNYNAVLCQPIKEVNFCDEQLLKKTLLPNKTIVNIQNVDNGLEIRTSDKTNVFASKYGTLSVNTPLSESISYSYFDSNSMGEGSNTSAFHKEQLTTIPKEQAIKVCQNILAMLGINVQFDKAIVLDAETLQQQEQDPQKTAAKPEAAPKKKGKWSKSDECYALYFHQIYNQMEISKYCLRHDSPDSPVIKILYGKGGIVSIYIQGIYQAEANPIKTVKVCSPRTALEKVIKMYKSSFSFDDPIEISNISLCYAVDKLNDNSNSFIWKPVWATKIIEQKSKNISYAFVEAETEKLIS</sequence>
<evidence type="ECO:0000313" key="3">
    <source>
        <dbReference type="EMBL" id="QNO17323.1"/>
    </source>
</evidence>
<dbReference type="AlphaFoldDB" id="A0A7G9WF61"/>